<evidence type="ECO:0000259" key="2">
    <source>
        <dbReference type="Pfam" id="PF20789"/>
    </source>
</evidence>
<sequence length="264" mass="28453">MTATAESYFIRLDQHRYRPTDATSGAWNTAEQHISPMNGLIVQAVERFCSERGPDPMALSRISIDILGALPMEPFSVVVEVIRPGRTIELLEAVVTSGGRPAVRARIWRTIGTDTTQVAGGEADRLPDPNDCELLVLSDDWPGGYIDSIKLRSVGTPEPGRGTAWVSTGTSLVADEPSSDLARLVGLADTANGFCMRESMDSWLFPNVDLAIQLFRQPTGVRLGLDTTVVFGPSGLGVTTTALHDDAGHFGYAQQSLTIRARGK</sequence>
<feature type="domain" description="Acyl-CoA thioesterase-like C-terminal" evidence="2">
    <location>
        <begin position="129"/>
        <end position="258"/>
    </location>
</feature>
<dbReference type="Pfam" id="PF20789">
    <property type="entry name" value="4HBT_3C"/>
    <property type="match status" value="1"/>
</dbReference>
<dbReference type="Gene3D" id="2.40.160.210">
    <property type="entry name" value="Acyl-CoA thioesterase, double hotdog domain"/>
    <property type="match status" value="1"/>
</dbReference>
<accession>A0A9W6G9Q2</accession>
<dbReference type="Proteomes" id="UP001144313">
    <property type="component" value="Unassembled WGS sequence"/>
</dbReference>
<evidence type="ECO:0000259" key="1">
    <source>
        <dbReference type="Pfam" id="PF13622"/>
    </source>
</evidence>
<protein>
    <submittedName>
        <fullName evidence="3">Thioesterase</fullName>
    </submittedName>
</protein>
<organism evidence="3 4">
    <name type="scientific">Glycomyces algeriensis</name>
    <dbReference type="NCBI Taxonomy" id="256037"/>
    <lineage>
        <taxon>Bacteria</taxon>
        <taxon>Bacillati</taxon>
        <taxon>Actinomycetota</taxon>
        <taxon>Actinomycetes</taxon>
        <taxon>Glycomycetales</taxon>
        <taxon>Glycomycetaceae</taxon>
        <taxon>Glycomyces</taxon>
    </lineage>
</organism>
<feature type="domain" description="Acyl-CoA thioesterase-like N-terminal HotDog" evidence="1">
    <location>
        <begin position="24"/>
        <end position="109"/>
    </location>
</feature>
<gene>
    <name evidence="3" type="ORF">GALLR39Z86_28050</name>
</gene>
<keyword evidence="4" id="KW-1185">Reference proteome</keyword>
<dbReference type="InterPro" id="IPR049450">
    <property type="entry name" value="ACOT8-like_C"/>
</dbReference>
<comment type="caution">
    <text evidence="3">The sequence shown here is derived from an EMBL/GenBank/DDBJ whole genome shotgun (WGS) entry which is preliminary data.</text>
</comment>
<name>A0A9W6G9Q2_9ACTN</name>
<dbReference type="EMBL" id="BSDT01000001">
    <property type="protein sequence ID" value="GLI42955.1"/>
    <property type="molecule type" value="Genomic_DNA"/>
</dbReference>
<dbReference type="InterPro" id="IPR042171">
    <property type="entry name" value="Acyl-CoA_hotdog"/>
</dbReference>
<dbReference type="InterPro" id="IPR049449">
    <property type="entry name" value="TesB_ACOT8-like_N"/>
</dbReference>
<proteinExistence type="predicted"/>
<reference evidence="3" key="1">
    <citation type="submission" date="2022-12" db="EMBL/GenBank/DDBJ databases">
        <title>Reference genome sequencing for broad-spectrum identification of bacterial and archaeal isolates by mass spectrometry.</title>
        <authorList>
            <person name="Sekiguchi Y."/>
            <person name="Tourlousse D.M."/>
        </authorList>
    </citation>
    <scope>NUCLEOTIDE SEQUENCE</scope>
    <source>
        <strain evidence="3">LLR39Z86</strain>
    </source>
</reference>
<dbReference type="AlphaFoldDB" id="A0A9W6G9Q2"/>
<dbReference type="RefSeq" id="WP_270113287.1">
    <property type="nucleotide sequence ID" value="NZ_BAAAOL010000017.1"/>
</dbReference>
<evidence type="ECO:0000313" key="3">
    <source>
        <dbReference type="EMBL" id="GLI42955.1"/>
    </source>
</evidence>
<dbReference type="Pfam" id="PF13622">
    <property type="entry name" value="4HBT_3"/>
    <property type="match status" value="1"/>
</dbReference>
<evidence type="ECO:0000313" key="4">
    <source>
        <dbReference type="Proteomes" id="UP001144313"/>
    </source>
</evidence>